<evidence type="ECO:0000313" key="2">
    <source>
        <dbReference type="EMBL" id="CAI5456048.1"/>
    </source>
</evidence>
<keyword evidence="3" id="KW-1185">Reference proteome</keyword>
<name>A0A9P1J351_9PELO</name>
<comment type="caution">
    <text evidence="2">The sequence shown here is derived from an EMBL/GenBank/DDBJ whole genome shotgun (WGS) entry which is preliminary data.</text>
</comment>
<accession>A0A9P1J351</accession>
<feature type="signal peptide" evidence="1">
    <location>
        <begin position="1"/>
        <end position="21"/>
    </location>
</feature>
<evidence type="ECO:0000313" key="3">
    <source>
        <dbReference type="Proteomes" id="UP001152747"/>
    </source>
</evidence>
<gene>
    <name evidence="2" type="ORF">CAMP_LOCUS18685</name>
</gene>
<keyword evidence="1" id="KW-0732">Signal</keyword>
<feature type="chain" id="PRO_5040198359" evidence="1">
    <location>
        <begin position="22"/>
        <end position="139"/>
    </location>
</feature>
<organism evidence="2 3">
    <name type="scientific">Caenorhabditis angaria</name>
    <dbReference type="NCBI Taxonomy" id="860376"/>
    <lineage>
        <taxon>Eukaryota</taxon>
        <taxon>Metazoa</taxon>
        <taxon>Ecdysozoa</taxon>
        <taxon>Nematoda</taxon>
        <taxon>Chromadorea</taxon>
        <taxon>Rhabditida</taxon>
        <taxon>Rhabditina</taxon>
        <taxon>Rhabditomorpha</taxon>
        <taxon>Rhabditoidea</taxon>
        <taxon>Rhabditidae</taxon>
        <taxon>Peloderinae</taxon>
        <taxon>Caenorhabditis</taxon>
    </lineage>
</organism>
<reference evidence="2" key="1">
    <citation type="submission" date="2022-11" db="EMBL/GenBank/DDBJ databases">
        <authorList>
            <person name="Kikuchi T."/>
        </authorList>
    </citation>
    <scope>NUCLEOTIDE SEQUENCE</scope>
    <source>
        <strain evidence="2">PS1010</strain>
    </source>
</reference>
<proteinExistence type="predicted"/>
<dbReference type="EMBL" id="CANHGI010000006">
    <property type="protein sequence ID" value="CAI5456048.1"/>
    <property type="molecule type" value="Genomic_DNA"/>
</dbReference>
<protein>
    <submittedName>
        <fullName evidence="2">Uncharacterized protein</fullName>
    </submittedName>
</protein>
<dbReference type="AlphaFoldDB" id="A0A9P1J351"/>
<dbReference type="Proteomes" id="UP001152747">
    <property type="component" value="Unassembled WGS sequence"/>
</dbReference>
<sequence length="139" mass="16174">MVLPTTSTFFFAIFLFFGVMGSEKQEQTVYDDFLIGIQNAVINNNQTAFLQYYTQDFDAAAWYKRFYQPFKPEERKTFIVRRFGEVQENTEGVKLSYSESYNQNGNSSDIHLISYDVVLKKVTNNTIGYGINDIKQHKT</sequence>
<evidence type="ECO:0000256" key="1">
    <source>
        <dbReference type="SAM" id="SignalP"/>
    </source>
</evidence>